<dbReference type="GO" id="GO:0046872">
    <property type="term" value="F:metal ion binding"/>
    <property type="evidence" value="ECO:0007669"/>
    <property type="project" value="UniProtKB-KW"/>
</dbReference>
<dbReference type="InterPro" id="IPR023512">
    <property type="entry name" value="Deaminase_MtaD/DadD"/>
</dbReference>
<dbReference type="EC" id="3.5.4.31" evidence="4"/>
<evidence type="ECO:0000256" key="1">
    <source>
        <dbReference type="ARBA" id="ARBA00022723"/>
    </source>
</evidence>
<dbReference type="OrthoDB" id="9807210at2"/>
<comment type="cofactor">
    <cofactor evidence="4">
        <name>Zn(2+)</name>
        <dbReference type="ChEBI" id="CHEBI:29105"/>
    </cofactor>
    <text evidence="4">Binds 1 zinc ion per subunit.</text>
</comment>
<feature type="binding site" evidence="4">
    <location>
        <position position="68"/>
    </location>
    <ligand>
        <name>Zn(2+)</name>
        <dbReference type="ChEBI" id="CHEBI:29105"/>
    </ligand>
</feature>
<dbReference type="EMBL" id="CU466930">
    <property type="protein sequence ID" value="CAO81611.1"/>
    <property type="molecule type" value="Genomic_DNA"/>
</dbReference>
<dbReference type="PANTHER" id="PTHR43794">
    <property type="entry name" value="AMINOHYDROLASE SSNA-RELATED"/>
    <property type="match status" value="1"/>
</dbReference>
<feature type="binding site" evidence="4">
    <location>
        <position position="218"/>
    </location>
    <ligand>
        <name>substrate</name>
    </ligand>
</feature>
<keyword evidence="3 4" id="KW-0862">Zinc</keyword>
<dbReference type="KEGG" id="caci:CLOAM1777"/>
<dbReference type="PANTHER" id="PTHR43794:SF11">
    <property type="entry name" value="AMIDOHYDROLASE-RELATED DOMAIN-CONTAINING PROTEIN"/>
    <property type="match status" value="1"/>
</dbReference>
<reference evidence="6 7" key="1">
    <citation type="journal article" date="2008" name="J. Bacteriol.">
        <title>'Candidatus Cloacamonas acidaminovorans': genome sequence reconstruction provides a first glimpse of a new bacterial division.</title>
        <authorList>
            <person name="Pelletier E."/>
            <person name="Kreimeyer A."/>
            <person name="Bocs S."/>
            <person name="Rouy Z."/>
            <person name="Gyapay G."/>
            <person name="Chouari R."/>
            <person name="Riviere D."/>
            <person name="Ganesan A."/>
            <person name="Daegelen P."/>
            <person name="Sghir A."/>
            <person name="Cohen G.N."/>
            <person name="Medigue C."/>
            <person name="Weissenbach J."/>
            <person name="Le Paslier D."/>
        </authorList>
    </citation>
    <scope>NUCLEOTIDE SEQUENCE [LARGE SCALE GENOMIC DNA]</scope>
    <source>
        <strain evidence="7">Evry</strain>
    </source>
</reference>
<evidence type="ECO:0000313" key="7">
    <source>
        <dbReference type="Proteomes" id="UP000002019"/>
    </source>
</evidence>
<evidence type="ECO:0000313" key="6">
    <source>
        <dbReference type="EMBL" id="CAO81611.1"/>
    </source>
</evidence>
<dbReference type="InterPro" id="IPR011059">
    <property type="entry name" value="Metal-dep_hydrolase_composite"/>
</dbReference>
<protein>
    <recommendedName>
        <fullName evidence="4">5-methylthioadenosine/S-adenosylhomocysteine deaminase</fullName>
        <shortName evidence="4">MTA/SAH deaminase</shortName>
        <ecNumber evidence="4">3.5.4.28</ecNumber>
        <ecNumber evidence="4">3.5.4.31</ecNumber>
    </recommendedName>
</protein>
<keyword evidence="1 4" id="KW-0479">Metal-binding</keyword>
<accession>B0VJF1</accession>
<evidence type="ECO:0000256" key="3">
    <source>
        <dbReference type="ARBA" id="ARBA00022833"/>
    </source>
</evidence>
<dbReference type="STRING" id="459349.CLOAM1777"/>
<dbReference type="eggNOG" id="COG0402">
    <property type="taxonomic scope" value="Bacteria"/>
</dbReference>
<dbReference type="HAMAP" id="MF_01281">
    <property type="entry name" value="MTA_SAH_deamin"/>
    <property type="match status" value="1"/>
</dbReference>
<dbReference type="SUPFAM" id="SSF51556">
    <property type="entry name" value="Metallo-dependent hydrolases"/>
    <property type="match status" value="1"/>
</dbReference>
<dbReference type="GO" id="GO:0090614">
    <property type="term" value="F:5'-methylthioadenosine deaminase activity"/>
    <property type="evidence" value="ECO:0007669"/>
    <property type="project" value="UniProtKB-UniRule"/>
</dbReference>
<keyword evidence="2 4" id="KW-0378">Hydrolase</keyword>
<dbReference type="HOGENOM" id="CLU_012358_2_1_0"/>
<dbReference type="AlphaFoldDB" id="B0VJF1"/>
<dbReference type="InterPro" id="IPR006680">
    <property type="entry name" value="Amidohydro-rel"/>
</dbReference>
<feature type="binding site" evidence="4">
    <location>
        <position position="95"/>
    </location>
    <ligand>
        <name>substrate</name>
    </ligand>
</feature>
<evidence type="ECO:0000256" key="4">
    <source>
        <dbReference type="HAMAP-Rule" id="MF_01281"/>
    </source>
</evidence>
<dbReference type="FunFam" id="3.20.20.140:FF:000014">
    <property type="entry name" value="5-methylthioadenosine/S-adenosylhomocysteine deaminase"/>
    <property type="match status" value="1"/>
</dbReference>
<dbReference type="Gene3D" id="2.30.40.10">
    <property type="entry name" value="Urease, subunit C, domain 1"/>
    <property type="match status" value="1"/>
</dbReference>
<keyword evidence="7" id="KW-1185">Reference proteome</keyword>
<dbReference type="RefSeq" id="WP_015425469.1">
    <property type="nucleotide sequence ID" value="NC_020449.1"/>
</dbReference>
<dbReference type="GO" id="GO:0050270">
    <property type="term" value="F:S-adenosylhomocysteine deaminase activity"/>
    <property type="evidence" value="ECO:0007669"/>
    <property type="project" value="UniProtKB-UniRule"/>
</dbReference>
<proteinExistence type="inferred from homology"/>
<comment type="catalytic activity">
    <reaction evidence="4">
        <text>S-adenosyl-L-homocysteine + H2O + H(+) = S-inosyl-L-homocysteine + NH4(+)</text>
        <dbReference type="Rhea" id="RHEA:20716"/>
        <dbReference type="ChEBI" id="CHEBI:15377"/>
        <dbReference type="ChEBI" id="CHEBI:15378"/>
        <dbReference type="ChEBI" id="CHEBI:28938"/>
        <dbReference type="ChEBI" id="CHEBI:57856"/>
        <dbReference type="ChEBI" id="CHEBI:57985"/>
        <dbReference type="EC" id="3.5.4.28"/>
    </reaction>
</comment>
<evidence type="ECO:0000259" key="5">
    <source>
        <dbReference type="Pfam" id="PF01979"/>
    </source>
</evidence>
<evidence type="ECO:0000256" key="2">
    <source>
        <dbReference type="ARBA" id="ARBA00022801"/>
    </source>
</evidence>
<name>B0VJF1_CLOAI</name>
<comment type="catalytic activity">
    <reaction evidence="4">
        <text>S-methyl-5'-thioadenosine + H2O + H(+) = S-methyl-5'-thioinosine + NH4(+)</text>
        <dbReference type="Rhea" id="RHEA:25025"/>
        <dbReference type="ChEBI" id="CHEBI:15377"/>
        <dbReference type="ChEBI" id="CHEBI:15378"/>
        <dbReference type="ChEBI" id="CHEBI:17509"/>
        <dbReference type="ChEBI" id="CHEBI:28938"/>
        <dbReference type="ChEBI" id="CHEBI:48595"/>
        <dbReference type="EC" id="3.5.4.31"/>
    </reaction>
</comment>
<gene>
    <name evidence="6" type="primary">ssnA</name>
    <name evidence="4" type="synonym">mtaD</name>
    <name evidence="6" type="ordered locus">CLOAM1777</name>
</gene>
<comment type="similarity">
    <text evidence="4">Belongs to the metallo-dependent hydrolases superfamily. MTA/SAH deaminase family.</text>
</comment>
<organism evidence="6 7">
    <name type="scientific">Cloacimonas acidaminovorans (strain Evry)</name>
    <dbReference type="NCBI Taxonomy" id="459349"/>
    <lineage>
        <taxon>Bacteria</taxon>
        <taxon>Pseudomonadati</taxon>
        <taxon>Candidatus Cloacimonadota</taxon>
        <taxon>Candidatus Cloacimonadia</taxon>
        <taxon>Candidatus Cloacimonadales</taxon>
        <taxon>Candidatus Cloacimonadaceae</taxon>
        <taxon>Candidatus Cloacimonas</taxon>
    </lineage>
</organism>
<feature type="binding site" evidence="4">
    <location>
        <position position="304"/>
    </location>
    <ligand>
        <name>Zn(2+)</name>
        <dbReference type="ChEBI" id="CHEBI:29105"/>
    </ligand>
</feature>
<feature type="binding site" evidence="4">
    <location>
        <position position="188"/>
    </location>
    <ligand>
        <name>substrate</name>
    </ligand>
</feature>
<feature type="binding site" evidence="4">
    <location>
        <position position="66"/>
    </location>
    <ligand>
        <name>Zn(2+)</name>
        <dbReference type="ChEBI" id="CHEBI:29105"/>
    </ligand>
</feature>
<feature type="binding site" evidence="4">
    <location>
        <position position="304"/>
    </location>
    <ligand>
        <name>substrate</name>
    </ligand>
</feature>
<comment type="function">
    <text evidence="4">Catalyzes the deamination of 5-methylthioadenosine and S-adenosyl-L-homocysteine into 5-methylthioinosine and S-inosyl-L-homocysteine, respectively. Is also able to deaminate adenosine.</text>
</comment>
<dbReference type="Gene3D" id="3.20.20.140">
    <property type="entry name" value="Metal-dependent hydrolases"/>
    <property type="match status" value="1"/>
</dbReference>
<feature type="binding site" evidence="4">
    <location>
        <position position="215"/>
    </location>
    <ligand>
        <name>Zn(2+)</name>
        <dbReference type="ChEBI" id="CHEBI:29105"/>
    </ligand>
</feature>
<dbReference type="Pfam" id="PF01979">
    <property type="entry name" value="Amidohydro_1"/>
    <property type="match status" value="1"/>
</dbReference>
<dbReference type="SUPFAM" id="SSF51338">
    <property type="entry name" value="Composite domain of metallo-dependent hydrolases"/>
    <property type="match status" value="1"/>
</dbReference>
<dbReference type="CDD" id="cd01298">
    <property type="entry name" value="ATZ_TRZ_like"/>
    <property type="match status" value="1"/>
</dbReference>
<dbReference type="InterPro" id="IPR032466">
    <property type="entry name" value="Metal_Hydrolase"/>
</dbReference>
<sequence length="439" mass="49086">MIFDIVLEGGSIITMDDKNRILSQSCIAIKDGKIQAIFPIGSSSYEAKQKIDTRNCFIIPGLINMHSHLPMTYFRGLADDLPLNTWLQKYIWPLEAKLIKPQLVYDATLHGASEMIKNGISTTNDMYFCMNSIADACSQVGLRVFISEALIDNESPKEYRDNTIGRRITQLKEEYKDNPLIDFTLAPHSIYACSAQTLKTCAKIAKDNNILIHTHLSEIREEVENCLKIHKLKPVEYLKELGLLEVRGIFAHGIWIEEEEMELLAEKGLSSIAICTESNLKLSSGFAPIKKYQEKGINLCLGTDGVASNNNLDLLTEMSVTAKLHKALNNDPTMLPAQEAFAFVTINAAKALGKEKELGSLETGKIADIAVVSLQELENSPVYNPYSLLVYAINSHSIRDMIIQGKIVMQNRQLCNVNEQQILDKAAEYKEMILQATEK</sequence>
<dbReference type="InterPro" id="IPR050287">
    <property type="entry name" value="MTA/SAH_deaminase"/>
</dbReference>
<comment type="caution">
    <text evidence="4">Lacks conserved residue(s) required for the propagation of feature annotation.</text>
</comment>
<feature type="domain" description="Amidohydrolase-related" evidence="5">
    <location>
        <begin position="57"/>
        <end position="408"/>
    </location>
</feature>
<dbReference type="EC" id="3.5.4.28" evidence="4"/>
<dbReference type="Proteomes" id="UP000002019">
    <property type="component" value="Chromosome"/>
</dbReference>